<gene>
    <name evidence="2" type="ORF">SAMN06275492_101169</name>
</gene>
<protein>
    <recommendedName>
        <fullName evidence="4">Cell division protein FtsL</fullName>
    </recommendedName>
</protein>
<keyword evidence="3" id="KW-1185">Reference proteome</keyword>
<dbReference type="EMBL" id="FXBB01000001">
    <property type="protein sequence ID" value="SMG10015.1"/>
    <property type="molecule type" value="Genomic_DNA"/>
</dbReference>
<dbReference type="AlphaFoldDB" id="A0A1X7I6S9"/>
<keyword evidence="1" id="KW-0175">Coiled coil</keyword>
<evidence type="ECO:0000313" key="2">
    <source>
        <dbReference type="EMBL" id="SMG10015.1"/>
    </source>
</evidence>
<dbReference type="STRING" id="561720.SAMN06275492_101169"/>
<sequence length="149" mass="16345">MSSRRFQDREISKEHNVKRSGLRRRMGPIMVFCILLIMVITSSLVHCRIYALALDAELDRLSYEKNNLERSLSDLKKSTLALGAPSAVYGYAFDNLGMTQGSVAGTIKVRYSDGEVASVIPEGKVGEWSGSLPPLKGGLDIKLNVDGAR</sequence>
<evidence type="ECO:0000256" key="1">
    <source>
        <dbReference type="SAM" id="Coils"/>
    </source>
</evidence>
<accession>A0A1X7I6S9</accession>
<organism evidence="2 3">
    <name type="scientific">Dethiosulfovibrio salsuginis</name>
    <dbReference type="NCBI Taxonomy" id="561720"/>
    <lineage>
        <taxon>Bacteria</taxon>
        <taxon>Thermotogati</taxon>
        <taxon>Synergistota</taxon>
        <taxon>Synergistia</taxon>
        <taxon>Synergistales</taxon>
        <taxon>Dethiosulfovibrionaceae</taxon>
        <taxon>Dethiosulfovibrio</taxon>
    </lineage>
</organism>
<proteinExistence type="predicted"/>
<dbReference type="Proteomes" id="UP000193355">
    <property type="component" value="Unassembled WGS sequence"/>
</dbReference>
<reference evidence="3" key="1">
    <citation type="submission" date="2017-04" db="EMBL/GenBank/DDBJ databases">
        <authorList>
            <person name="Varghese N."/>
            <person name="Submissions S."/>
        </authorList>
    </citation>
    <scope>NUCLEOTIDE SEQUENCE [LARGE SCALE GENOMIC DNA]</scope>
    <source>
        <strain evidence="3">USBA 82</strain>
    </source>
</reference>
<dbReference type="RefSeq" id="WP_085543457.1">
    <property type="nucleotide sequence ID" value="NZ_FXBB01000001.1"/>
</dbReference>
<name>A0A1X7I6S9_9BACT</name>
<evidence type="ECO:0008006" key="4">
    <source>
        <dbReference type="Google" id="ProtNLM"/>
    </source>
</evidence>
<feature type="coiled-coil region" evidence="1">
    <location>
        <begin position="51"/>
        <end position="78"/>
    </location>
</feature>
<evidence type="ECO:0000313" key="3">
    <source>
        <dbReference type="Proteomes" id="UP000193355"/>
    </source>
</evidence>